<dbReference type="AlphaFoldDB" id="A0A1B1A843"/>
<dbReference type="EMBL" id="CP015231">
    <property type="protein sequence ID" value="ANP42745.1"/>
    <property type="molecule type" value="Genomic_DNA"/>
</dbReference>
<dbReference type="RefSeq" id="WP_005624849.1">
    <property type="nucleotide sequence ID" value="NZ_CP015231.1"/>
</dbReference>
<name>A0A1B1A843_9RHOB</name>
<dbReference type="GeneID" id="28251858"/>
<reference evidence="1 2" key="1">
    <citation type="journal article" date="2016" name="ISME J.">
        <title>Global occurrence and heterogeneity of the Roseobacter-clade species Ruegeria mobilis.</title>
        <authorList>
            <person name="Sonnenschein E."/>
            <person name="Gram L."/>
        </authorList>
    </citation>
    <scope>NUCLEOTIDE SEQUENCE [LARGE SCALE GENOMIC DNA]</scope>
    <source>
        <strain evidence="1 2">F1926</strain>
        <plasmid evidence="1 2">unnamed1</plasmid>
    </source>
</reference>
<dbReference type="OrthoDB" id="10002742at2"/>
<evidence type="ECO:0000313" key="2">
    <source>
        <dbReference type="Proteomes" id="UP000013243"/>
    </source>
</evidence>
<geneLocation type="plasmid" evidence="1 2">
    <name>unnamed1</name>
</geneLocation>
<proteinExistence type="predicted"/>
<organism evidence="1 2">
    <name type="scientific">Tritonibacter mobilis F1926</name>
    <dbReference type="NCBI Taxonomy" id="1265309"/>
    <lineage>
        <taxon>Bacteria</taxon>
        <taxon>Pseudomonadati</taxon>
        <taxon>Pseudomonadota</taxon>
        <taxon>Alphaproteobacteria</taxon>
        <taxon>Rhodobacterales</taxon>
        <taxon>Paracoccaceae</taxon>
        <taxon>Tritonibacter</taxon>
    </lineage>
</organism>
<sequence>MNIFPQTKVQDFSKCIAGEFIKVVNQSKTYAGLCVDDGEGKLNLLILETNQDGYQYMVTARPPHDEVLSYGTDWIIEIIGDPQPGSKFVEHAGVLLHRETDTLIVGRDVGAHGEYLHCELKGHGIFGSSAKPATGYAFEKWEIVCIDPVTSQKQTLAKSNF</sequence>
<protein>
    <submittedName>
        <fullName evidence="1">Uncharacterized protein</fullName>
    </submittedName>
</protein>
<dbReference type="KEGG" id="rmb:K529_018450"/>
<evidence type="ECO:0000313" key="1">
    <source>
        <dbReference type="EMBL" id="ANP42745.1"/>
    </source>
</evidence>
<gene>
    <name evidence="1" type="ORF">K529_018450</name>
</gene>
<dbReference type="Proteomes" id="UP000013243">
    <property type="component" value="Plasmid unnamed1"/>
</dbReference>
<accession>A0A1B1A843</accession>
<keyword evidence="1" id="KW-0614">Plasmid</keyword>